<dbReference type="Proteomes" id="UP000144311">
    <property type="component" value="Segment"/>
</dbReference>
<reference evidence="1" key="1">
    <citation type="journal article" date="2006" name="J. Gen. Virol.">
        <title>Genomic characterization of a novel poxvirus contributing to the decline of the red squirrel (Sciurus vulgaris) in the UK.</title>
        <authorList>
            <person name="McInnes C.J."/>
            <person name="Wood A.R."/>
            <person name="Thomas K."/>
            <person name="Sainsbury A.W."/>
            <person name="Gurnell J."/>
            <person name="Dein F.J."/>
            <person name="Nettleton P.F."/>
        </authorList>
    </citation>
    <scope>NUCLEOTIDE SEQUENCE</scope>
    <source>
        <strain evidence="1">1296/99</strain>
    </source>
</reference>
<dbReference type="EMBL" id="AH015635">
    <property type="protein sequence ID" value="ABD51458.1"/>
    <property type="molecule type" value="Genomic_DNA"/>
</dbReference>
<reference evidence="2 3" key="3">
    <citation type="submission" date="2013-10" db="EMBL/GenBank/DDBJ databases">
        <title>The genome of epidemic Squirrel Poxvirus reveals novel virulence genes.</title>
        <authorList>
            <person name="Darby A.C."/>
            <person name="McInnes C.J."/>
            <person name="Kjaer K.H."/>
            <person name="Wood A.R."/>
            <person name="Hughes M."/>
            <person name="Martensen P.M."/>
            <person name="Radford A.D."/>
            <person name="Hall N."/>
            <person name="Chantrey J."/>
        </authorList>
    </citation>
    <scope>NUCLEOTIDE SEQUENCE [LARGE SCALE GENOMIC DNA]</scope>
    <source>
        <strain evidence="2">Red squirrel UK</strain>
    </source>
</reference>
<dbReference type="GeneID" id="18158362"/>
<dbReference type="OrthoDB" id="1433at10239"/>
<sequence>MLPVKSLRDAVRRHSGAPTRAFRSVPTHDAVTMVRRGFHPRVLPRTLYKRMVDLSPSYLYLFRPQHVPFRDLICALSLHTNVEFFESHVEFHKPQLLRDASSRVVARCVPYMTLVDDDVRVLLDRFGEEEGMEILTTINARSVAGISYVFSDEVAEAMIVNDIGIAQALYDHQTFSREFLIQMLFTRGVVPANEGMAGEKDPSLICKILSVSRSLGDTIRMMDILDAEALGSDHVKDFVMELILGGNVDAYVAYAQEYLHDRAEDMGVYANIFFDDRCRDVSEFELSRAQLEVVCAHINRYSACVGEVAATLIEGGHLDLLASILELVPRDLLSEDLCERLVVAVGSRVRVKHLPVHTERVLAVCVEAGCEDTVDFLDALGLDTLVAMGADPLTDYVLSTTWLNDDPDLLKLFVRRFGFCGSRMRKLVFEYPLDGQQLMNVLELMVEGEERLDPRVLNTLPFLLCSRDGLALDKPAPRVCLPVCREQLAGYHSEFYGSKHSRELRVAVRAFSVEGLRACLARDLCHVPSANGFCVQYRRPTPWKCESERICMQMFDVARLATNGLFHLPTRYLPEWTPAVAAAKGGRVLGPARFEHCSVLRLSPAELVDYSEIGAVTIKEYALSGHISNYHAGINALMGTLMAYLVLGACRHVLDPGHVPRFVEELLLSFRQGLKLKMENSEPPLEACAEVLSLRSIAPPAGAIHVPQGRLDATAALCSRLCAEFVLCNNTGHKSQS</sequence>
<dbReference type="RefSeq" id="YP_008658449.1">
    <property type="nucleotide sequence ID" value="NC_022563.1"/>
</dbReference>
<dbReference type="PIRSF" id="PIRSF015692">
    <property type="entry name" value="VAC_E2L"/>
    <property type="match status" value="1"/>
</dbReference>
<accession>Q1HTS8</accession>
<dbReference type="InterPro" id="IPR021155">
    <property type="entry name" value="Poxvirus_E2/O1"/>
</dbReference>
<keyword evidence="3" id="KW-1185">Reference proteome</keyword>
<dbReference type="InterPro" id="IPR007585">
    <property type="entry name" value="Poxvirus_E2"/>
</dbReference>
<evidence type="ECO:0000313" key="2">
    <source>
        <dbReference type="EMBL" id="CCD83207.1"/>
    </source>
</evidence>
<dbReference type="EMBL" id="HE601899">
    <property type="protein sequence ID" value="CCD83207.1"/>
    <property type="molecule type" value="Genomic_DNA"/>
</dbReference>
<evidence type="ECO:0000313" key="1">
    <source>
        <dbReference type="EMBL" id="ABD51458.1"/>
    </source>
</evidence>
<reference evidence="2 3" key="2">
    <citation type="submission" date="2011-10" db="EMBL/GenBank/DDBJ databases">
        <authorList>
            <person name="Darby A."/>
        </authorList>
    </citation>
    <scope>NUCLEOTIDE SEQUENCE [LARGE SCALE GENOMIC DNA]</scope>
    <source>
        <strain evidence="2">Red squirrel UK</strain>
    </source>
</reference>
<organism evidence="1">
    <name type="scientific">Squirrelpox virus</name>
    <dbReference type="NCBI Taxonomy" id="240426"/>
    <lineage>
        <taxon>Viruses</taxon>
        <taxon>Varidnaviria</taxon>
        <taxon>Bamfordvirae</taxon>
        <taxon>Nucleocytoviricota</taxon>
        <taxon>Pokkesviricetes</taxon>
        <taxon>Chitovirales</taxon>
        <taxon>Poxviridae</taxon>
        <taxon>Chordopoxvirinae</taxon>
        <taxon>Sciuripoxvirus</taxon>
        <taxon>Sciuripoxvirus squirrelpox</taxon>
    </lineage>
</organism>
<protein>
    <submittedName>
        <fullName evidence="1">A16L</fullName>
    </submittedName>
    <submittedName>
        <fullName evidence="2">Conserved hypothetical pox protein</fullName>
    </submittedName>
</protein>
<dbReference type="KEGG" id="vg:18158362"/>
<gene>
    <name evidence="1" type="primary">A16L</name>
    <name evidence="2" type="synonym">E2L</name>
    <name evidence="2" type="ORF">SQPV_0240</name>
</gene>
<evidence type="ECO:0000313" key="3">
    <source>
        <dbReference type="Proteomes" id="UP000144311"/>
    </source>
</evidence>
<proteinExistence type="predicted"/>
<dbReference type="Pfam" id="PF04497">
    <property type="entry name" value="Pox_E2-like"/>
    <property type="match status" value="1"/>
</dbReference>
<name>Q1HTS8_9POXV</name>